<sequence length="54" mass="6181">VRLHQRDKSGRKKRKGPREIRGVSASPRSLFERYLVIMGTSTHHYGNSGTGRMK</sequence>
<protein>
    <submittedName>
        <fullName evidence="2">Uncharacterized protein</fullName>
    </submittedName>
</protein>
<name>A0ABD0Q8T5_CIRMR</name>
<feature type="region of interest" description="Disordered" evidence="1">
    <location>
        <begin position="1"/>
        <end position="25"/>
    </location>
</feature>
<dbReference type="EMBL" id="JAMKFB020000010">
    <property type="protein sequence ID" value="KAL0182305.1"/>
    <property type="molecule type" value="Genomic_DNA"/>
</dbReference>
<evidence type="ECO:0000256" key="1">
    <source>
        <dbReference type="SAM" id="MobiDB-lite"/>
    </source>
</evidence>
<feature type="non-terminal residue" evidence="2">
    <location>
        <position position="54"/>
    </location>
</feature>
<keyword evidence="3" id="KW-1185">Reference proteome</keyword>
<proteinExistence type="predicted"/>
<comment type="caution">
    <text evidence="2">The sequence shown here is derived from an EMBL/GenBank/DDBJ whole genome shotgun (WGS) entry which is preliminary data.</text>
</comment>
<evidence type="ECO:0000313" key="3">
    <source>
        <dbReference type="Proteomes" id="UP001529510"/>
    </source>
</evidence>
<gene>
    <name evidence="2" type="ORF">M9458_021680</name>
</gene>
<dbReference type="Proteomes" id="UP001529510">
    <property type="component" value="Unassembled WGS sequence"/>
</dbReference>
<accession>A0ABD0Q8T5</accession>
<dbReference type="AlphaFoldDB" id="A0ABD0Q8T5"/>
<feature type="non-terminal residue" evidence="2">
    <location>
        <position position="1"/>
    </location>
</feature>
<reference evidence="2 3" key="1">
    <citation type="submission" date="2024-05" db="EMBL/GenBank/DDBJ databases">
        <title>Genome sequencing and assembly of Indian major carp, Cirrhinus mrigala (Hamilton, 1822).</title>
        <authorList>
            <person name="Mohindra V."/>
            <person name="Chowdhury L.M."/>
            <person name="Lal K."/>
            <person name="Jena J.K."/>
        </authorList>
    </citation>
    <scope>NUCLEOTIDE SEQUENCE [LARGE SCALE GENOMIC DNA]</scope>
    <source>
        <strain evidence="2">CM1030</strain>
        <tissue evidence="2">Blood</tissue>
    </source>
</reference>
<organism evidence="2 3">
    <name type="scientific">Cirrhinus mrigala</name>
    <name type="common">Mrigala</name>
    <dbReference type="NCBI Taxonomy" id="683832"/>
    <lineage>
        <taxon>Eukaryota</taxon>
        <taxon>Metazoa</taxon>
        <taxon>Chordata</taxon>
        <taxon>Craniata</taxon>
        <taxon>Vertebrata</taxon>
        <taxon>Euteleostomi</taxon>
        <taxon>Actinopterygii</taxon>
        <taxon>Neopterygii</taxon>
        <taxon>Teleostei</taxon>
        <taxon>Ostariophysi</taxon>
        <taxon>Cypriniformes</taxon>
        <taxon>Cyprinidae</taxon>
        <taxon>Labeoninae</taxon>
        <taxon>Labeonini</taxon>
        <taxon>Cirrhinus</taxon>
    </lineage>
</organism>
<evidence type="ECO:0000313" key="2">
    <source>
        <dbReference type="EMBL" id="KAL0182305.1"/>
    </source>
</evidence>